<dbReference type="InterPro" id="IPR036691">
    <property type="entry name" value="Endo/exonu/phosph_ase_sf"/>
</dbReference>
<evidence type="ECO:0000313" key="1">
    <source>
        <dbReference type="EMBL" id="KAK1318217.1"/>
    </source>
</evidence>
<dbReference type="Gene3D" id="3.60.10.10">
    <property type="entry name" value="Endonuclease/exonuclease/phosphatase"/>
    <property type="match status" value="1"/>
</dbReference>
<reference evidence="1" key="1">
    <citation type="journal article" date="2023" name="Nat. Commun.">
        <title>Diploid and tetraploid genomes of Acorus and the evolution of monocots.</title>
        <authorList>
            <person name="Ma L."/>
            <person name="Liu K.W."/>
            <person name="Li Z."/>
            <person name="Hsiao Y.Y."/>
            <person name="Qi Y."/>
            <person name="Fu T."/>
            <person name="Tang G.D."/>
            <person name="Zhang D."/>
            <person name="Sun W.H."/>
            <person name="Liu D.K."/>
            <person name="Li Y."/>
            <person name="Chen G.Z."/>
            <person name="Liu X.D."/>
            <person name="Liao X.Y."/>
            <person name="Jiang Y.T."/>
            <person name="Yu X."/>
            <person name="Hao Y."/>
            <person name="Huang J."/>
            <person name="Zhao X.W."/>
            <person name="Ke S."/>
            <person name="Chen Y.Y."/>
            <person name="Wu W.L."/>
            <person name="Hsu J.L."/>
            <person name="Lin Y.F."/>
            <person name="Huang M.D."/>
            <person name="Li C.Y."/>
            <person name="Huang L."/>
            <person name="Wang Z.W."/>
            <person name="Zhao X."/>
            <person name="Zhong W.Y."/>
            <person name="Peng D.H."/>
            <person name="Ahmad S."/>
            <person name="Lan S."/>
            <person name="Zhang J.S."/>
            <person name="Tsai W.C."/>
            <person name="Van de Peer Y."/>
            <person name="Liu Z.J."/>
        </authorList>
    </citation>
    <scope>NUCLEOTIDE SEQUENCE</scope>
    <source>
        <strain evidence="1">CP</strain>
    </source>
</reference>
<gene>
    <name evidence="1" type="ORF">QJS10_CPB04g01551</name>
</gene>
<evidence type="ECO:0000313" key="2">
    <source>
        <dbReference type="Proteomes" id="UP001180020"/>
    </source>
</evidence>
<dbReference type="SUPFAM" id="SSF56219">
    <property type="entry name" value="DNase I-like"/>
    <property type="match status" value="1"/>
</dbReference>
<protein>
    <recommendedName>
        <fullName evidence="3">Endonuclease/exonuclease/phosphatase domain-containing protein</fullName>
    </recommendedName>
</protein>
<name>A0AAV9F101_ACOCL</name>
<evidence type="ECO:0008006" key="3">
    <source>
        <dbReference type="Google" id="ProtNLM"/>
    </source>
</evidence>
<dbReference type="AlphaFoldDB" id="A0AAV9F101"/>
<accession>A0AAV9F101</accession>
<comment type="caution">
    <text evidence="1">The sequence shown here is derived from an EMBL/GenBank/DDBJ whole genome shotgun (WGS) entry which is preliminary data.</text>
</comment>
<proteinExistence type="predicted"/>
<sequence length="149" mass="17766">MPVMARFNEWLDEEGLIDLPIPNHKFTWSNMREDPAMAKLDRVVVDGEWEERFPCCSVLGLPRTTSDHIPLLLQGGLRERRKRMFRFESWWTLCPDLEEVVRGSWEAGVGGYRGARCVAVKLRRLKRVLRVWGRQRWQREQRGKNFLWL</sequence>
<dbReference type="PANTHER" id="PTHR33710:SF71">
    <property type="entry name" value="ENDONUCLEASE_EXONUCLEASE_PHOSPHATASE DOMAIN-CONTAINING PROTEIN"/>
    <property type="match status" value="1"/>
</dbReference>
<keyword evidence="2" id="KW-1185">Reference proteome</keyword>
<dbReference type="Proteomes" id="UP001180020">
    <property type="component" value="Unassembled WGS sequence"/>
</dbReference>
<organism evidence="1 2">
    <name type="scientific">Acorus calamus</name>
    <name type="common">Sweet flag</name>
    <dbReference type="NCBI Taxonomy" id="4465"/>
    <lineage>
        <taxon>Eukaryota</taxon>
        <taxon>Viridiplantae</taxon>
        <taxon>Streptophyta</taxon>
        <taxon>Embryophyta</taxon>
        <taxon>Tracheophyta</taxon>
        <taxon>Spermatophyta</taxon>
        <taxon>Magnoliopsida</taxon>
        <taxon>Liliopsida</taxon>
        <taxon>Acoraceae</taxon>
        <taxon>Acorus</taxon>
    </lineage>
</organism>
<dbReference type="EMBL" id="JAUJYO010000004">
    <property type="protein sequence ID" value="KAK1318217.1"/>
    <property type="molecule type" value="Genomic_DNA"/>
</dbReference>
<dbReference type="PANTHER" id="PTHR33710">
    <property type="entry name" value="BNAC02G09200D PROTEIN"/>
    <property type="match status" value="1"/>
</dbReference>
<reference evidence="1" key="2">
    <citation type="submission" date="2023-06" db="EMBL/GenBank/DDBJ databases">
        <authorList>
            <person name="Ma L."/>
            <person name="Liu K.-W."/>
            <person name="Li Z."/>
            <person name="Hsiao Y.-Y."/>
            <person name="Qi Y."/>
            <person name="Fu T."/>
            <person name="Tang G."/>
            <person name="Zhang D."/>
            <person name="Sun W.-H."/>
            <person name="Liu D.-K."/>
            <person name="Li Y."/>
            <person name="Chen G.-Z."/>
            <person name="Liu X.-D."/>
            <person name="Liao X.-Y."/>
            <person name="Jiang Y.-T."/>
            <person name="Yu X."/>
            <person name="Hao Y."/>
            <person name="Huang J."/>
            <person name="Zhao X.-W."/>
            <person name="Ke S."/>
            <person name="Chen Y.-Y."/>
            <person name="Wu W.-L."/>
            <person name="Hsu J.-L."/>
            <person name="Lin Y.-F."/>
            <person name="Huang M.-D."/>
            <person name="Li C.-Y."/>
            <person name="Huang L."/>
            <person name="Wang Z.-W."/>
            <person name="Zhao X."/>
            <person name="Zhong W.-Y."/>
            <person name="Peng D.-H."/>
            <person name="Ahmad S."/>
            <person name="Lan S."/>
            <person name="Zhang J.-S."/>
            <person name="Tsai W.-C."/>
            <person name="Van De Peer Y."/>
            <person name="Liu Z.-J."/>
        </authorList>
    </citation>
    <scope>NUCLEOTIDE SEQUENCE</scope>
    <source>
        <strain evidence="1">CP</strain>
        <tissue evidence="1">Leaves</tissue>
    </source>
</reference>